<dbReference type="KEGG" id="mtm:MYCTH_2296763"/>
<sequence>MDGHPDQEDRHSGSGDAFHRHSHSSADHLALDFSSMMHTQLAAGHQAQSSEASAAAGGAYGSHDDLCVDRCMGVGLYNGFQQFNHRGAPTSLQNRWARDNADAVSRYGFQMGLHDVPMQFRPADLASPATNFYQQQWYGQQQLTGCVPCTDEDCRSMAGSCCDSECTMTDKCTNAACAGTEDACTDQTCPERPPGALPSEVVSGAAALISINHAPEETPHHQFGNLQQPVVNGLGFGLSSPPQPNYMLPSGFLPGQLGNITNHLLVAHGDTASADCTGSCPLADPQIYQYCHMPLLDGPAAFGAFNSVGPDYQLSRGFVECGAQIHDAESFLAHFNSQHRPYFTAGALNMPRASVEAQDNDQVMASTEAMSPPATPLDTSDSGRSSGTPSPLTPVSNSVEVTDAKPDSSLQSRSESVTSSADHSFDLRAEEEHRCLWRDQGASDVCGKLFADAEELFKHASETHIKNAQKGAQGFRCGWDDCPRSEPGAAGFPQRSKIERHMQTHIGHKPHICPTCNKGFSAKQALTQHMFIHSNEKPLICNICNKAFRYPSALTMHQRVHSGLKPLKCPICGKGFSESSNLSKHKRTHEVRGRFTCAVPGCDRNFHRQDQLRRHMKTHQKEGDSRQVTSSTASVDGVFEQPPQS</sequence>
<dbReference type="OrthoDB" id="3437960at2759"/>
<evidence type="ECO:0000256" key="7">
    <source>
        <dbReference type="ARBA" id="ARBA00023125"/>
    </source>
</evidence>
<evidence type="ECO:0000256" key="3">
    <source>
        <dbReference type="ARBA" id="ARBA00022737"/>
    </source>
</evidence>
<evidence type="ECO:0000313" key="13">
    <source>
        <dbReference type="EMBL" id="AEO54310.1"/>
    </source>
</evidence>
<comment type="subcellular location">
    <subcellularLocation>
        <location evidence="1">Nucleus</location>
    </subcellularLocation>
</comment>
<dbReference type="GO" id="GO:0008270">
    <property type="term" value="F:zinc ion binding"/>
    <property type="evidence" value="ECO:0007669"/>
    <property type="project" value="UniProtKB-KW"/>
</dbReference>
<keyword evidence="2" id="KW-0479">Metal-binding</keyword>
<dbReference type="Gene3D" id="3.30.160.60">
    <property type="entry name" value="Classic Zinc Finger"/>
    <property type="match status" value="5"/>
</dbReference>
<dbReference type="eggNOG" id="KOG1721">
    <property type="taxonomic scope" value="Eukaryota"/>
</dbReference>
<feature type="compositionally biased region" description="Polar residues" evidence="11">
    <location>
        <begin position="377"/>
        <end position="400"/>
    </location>
</feature>
<dbReference type="AlphaFoldDB" id="G2Q2U3"/>
<dbReference type="GeneID" id="11505531"/>
<evidence type="ECO:0000256" key="9">
    <source>
        <dbReference type="ARBA" id="ARBA00023242"/>
    </source>
</evidence>
<dbReference type="OMA" id="ANHIMQY"/>
<feature type="domain" description="C2H2-type" evidence="12">
    <location>
        <begin position="539"/>
        <end position="566"/>
    </location>
</feature>
<feature type="domain" description="C2H2-type" evidence="12">
    <location>
        <begin position="595"/>
        <end position="624"/>
    </location>
</feature>
<evidence type="ECO:0000313" key="14">
    <source>
        <dbReference type="Proteomes" id="UP000007322"/>
    </source>
</evidence>
<feature type="domain" description="C2H2-type" evidence="12">
    <location>
        <begin position="511"/>
        <end position="538"/>
    </location>
</feature>
<feature type="region of interest" description="Disordered" evidence="11">
    <location>
        <begin position="366"/>
        <end position="425"/>
    </location>
</feature>
<evidence type="ECO:0000259" key="12">
    <source>
        <dbReference type="PROSITE" id="PS50157"/>
    </source>
</evidence>
<dbReference type="PANTHER" id="PTHR23235">
    <property type="entry name" value="KRUEPPEL-LIKE TRANSCRIPTION FACTOR"/>
    <property type="match status" value="1"/>
</dbReference>
<reference evidence="13 14" key="1">
    <citation type="journal article" date="2011" name="Nat. Biotechnol.">
        <title>Comparative genomic analysis of the thermophilic biomass-degrading fungi Myceliophthora thermophila and Thielavia terrestris.</title>
        <authorList>
            <person name="Berka R.M."/>
            <person name="Grigoriev I.V."/>
            <person name="Otillar R."/>
            <person name="Salamov A."/>
            <person name="Grimwood J."/>
            <person name="Reid I."/>
            <person name="Ishmael N."/>
            <person name="John T."/>
            <person name="Darmond C."/>
            <person name="Moisan M.-C."/>
            <person name="Henrissat B."/>
            <person name="Coutinho P.M."/>
            <person name="Lombard V."/>
            <person name="Natvig D.O."/>
            <person name="Lindquist E."/>
            <person name="Schmutz J."/>
            <person name="Lucas S."/>
            <person name="Harris P."/>
            <person name="Powlowski J."/>
            <person name="Bellemare A."/>
            <person name="Taylor D."/>
            <person name="Butler G."/>
            <person name="de Vries R.P."/>
            <person name="Allijn I.E."/>
            <person name="van den Brink J."/>
            <person name="Ushinsky S."/>
            <person name="Storms R."/>
            <person name="Powell A.J."/>
            <person name="Paulsen I.T."/>
            <person name="Elbourne L.D.H."/>
            <person name="Baker S.E."/>
            <person name="Magnuson J."/>
            <person name="LaBoissiere S."/>
            <person name="Clutterbuck A.J."/>
            <person name="Martinez D."/>
            <person name="Wogulis M."/>
            <person name="de Leon A.L."/>
            <person name="Rey M.W."/>
            <person name="Tsang A."/>
        </authorList>
    </citation>
    <scope>NUCLEOTIDE SEQUENCE [LARGE SCALE GENOMIC DNA]</scope>
    <source>
        <strain evidence="14">ATCC 42464 / BCRC 31852 / DSM 1799</strain>
    </source>
</reference>
<keyword evidence="8" id="KW-0804">Transcription</keyword>
<dbReference type="PANTHER" id="PTHR23235:SF142">
    <property type="entry name" value="ZINC FINGER PROTEIN 384"/>
    <property type="match status" value="1"/>
</dbReference>
<keyword evidence="6" id="KW-0805">Transcription regulation</keyword>
<dbReference type="SMART" id="SM00355">
    <property type="entry name" value="ZnF_C2H2"/>
    <property type="match status" value="6"/>
</dbReference>
<organism evidence="13 14">
    <name type="scientific">Thermothelomyces thermophilus (strain ATCC 42464 / BCRC 31852 / DSM 1799)</name>
    <name type="common">Sporotrichum thermophile</name>
    <dbReference type="NCBI Taxonomy" id="573729"/>
    <lineage>
        <taxon>Eukaryota</taxon>
        <taxon>Fungi</taxon>
        <taxon>Dikarya</taxon>
        <taxon>Ascomycota</taxon>
        <taxon>Pezizomycotina</taxon>
        <taxon>Sordariomycetes</taxon>
        <taxon>Sordariomycetidae</taxon>
        <taxon>Sordariales</taxon>
        <taxon>Chaetomiaceae</taxon>
        <taxon>Thermothelomyces</taxon>
    </lineage>
</organism>
<feature type="domain" description="C2H2-type" evidence="12">
    <location>
        <begin position="567"/>
        <end position="589"/>
    </location>
</feature>
<keyword evidence="4 10" id="KW-0863">Zinc-finger</keyword>
<dbReference type="PROSITE" id="PS00028">
    <property type="entry name" value="ZINC_FINGER_C2H2_1"/>
    <property type="match status" value="4"/>
</dbReference>
<keyword evidence="14" id="KW-1185">Reference proteome</keyword>
<accession>G2Q2U3</accession>
<evidence type="ECO:0000256" key="10">
    <source>
        <dbReference type="PROSITE-ProRule" id="PRU00042"/>
    </source>
</evidence>
<evidence type="ECO:0000256" key="8">
    <source>
        <dbReference type="ARBA" id="ARBA00023163"/>
    </source>
</evidence>
<keyword evidence="3" id="KW-0677">Repeat</keyword>
<keyword evidence="7" id="KW-0238">DNA-binding</keyword>
<evidence type="ECO:0000256" key="2">
    <source>
        <dbReference type="ARBA" id="ARBA00022723"/>
    </source>
</evidence>
<dbReference type="Proteomes" id="UP000007322">
    <property type="component" value="Chromosome 1"/>
</dbReference>
<gene>
    <name evidence="13" type="ORF">MYCTH_2296763</name>
</gene>
<dbReference type="FunFam" id="3.30.160.60:FF:001009">
    <property type="entry name" value="Zinc finger protein 26"/>
    <property type="match status" value="1"/>
</dbReference>
<evidence type="ECO:0000256" key="6">
    <source>
        <dbReference type="ARBA" id="ARBA00023015"/>
    </source>
</evidence>
<dbReference type="GO" id="GO:0000981">
    <property type="term" value="F:DNA-binding transcription factor activity, RNA polymerase II-specific"/>
    <property type="evidence" value="ECO:0007669"/>
    <property type="project" value="TreeGrafter"/>
</dbReference>
<dbReference type="Pfam" id="PF00096">
    <property type="entry name" value="zf-C2H2"/>
    <property type="match status" value="4"/>
</dbReference>
<evidence type="ECO:0000256" key="5">
    <source>
        <dbReference type="ARBA" id="ARBA00022833"/>
    </source>
</evidence>
<dbReference type="HOGENOM" id="CLU_424638_0_0_1"/>
<proteinExistence type="predicted"/>
<dbReference type="VEuPathDB" id="FungiDB:MYCTH_2296763"/>
<dbReference type="InterPro" id="IPR036236">
    <property type="entry name" value="Znf_C2H2_sf"/>
</dbReference>
<feature type="region of interest" description="Disordered" evidence="11">
    <location>
        <begin position="615"/>
        <end position="645"/>
    </location>
</feature>
<protein>
    <recommendedName>
        <fullName evidence="12">C2H2-type domain-containing protein</fullName>
    </recommendedName>
</protein>
<keyword evidence="5" id="KW-0862">Zinc</keyword>
<dbReference type="GO" id="GO:0000978">
    <property type="term" value="F:RNA polymerase II cis-regulatory region sequence-specific DNA binding"/>
    <property type="evidence" value="ECO:0007669"/>
    <property type="project" value="TreeGrafter"/>
</dbReference>
<name>G2Q2U3_THET4</name>
<dbReference type="SUPFAM" id="SSF57667">
    <property type="entry name" value="beta-beta-alpha zinc fingers"/>
    <property type="match status" value="3"/>
</dbReference>
<evidence type="ECO:0000256" key="11">
    <source>
        <dbReference type="SAM" id="MobiDB-lite"/>
    </source>
</evidence>
<dbReference type="InterPro" id="IPR013087">
    <property type="entry name" value="Znf_C2H2_type"/>
</dbReference>
<dbReference type="RefSeq" id="XP_003659555.1">
    <property type="nucleotide sequence ID" value="XM_003659507.1"/>
</dbReference>
<evidence type="ECO:0000256" key="4">
    <source>
        <dbReference type="ARBA" id="ARBA00022771"/>
    </source>
</evidence>
<dbReference type="InParanoid" id="G2Q2U3"/>
<dbReference type="FunFam" id="3.30.160.60:FF:000495">
    <property type="entry name" value="zinc finger protein 668"/>
    <property type="match status" value="1"/>
</dbReference>
<dbReference type="FunFam" id="3.30.160.60:FF:000446">
    <property type="entry name" value="Zinc finger protein"/>
    <property type="match status" value="1"/>
</dbReference>
<dbReference type="GO" id="GO:0005634">
    <property type="term" value="C:nucleus"/>
    <property type="evidence" value="ECO:0007669"/>
    <property type="project" value="UniProtKB-SubCell"/>
</dbReference>
<keyword evidence="9" id="KW-0539">Nucleus</keyword>
<feature type="region of interest" description="Disordered" evidence="11">
    <location>
        <begin position="1"/>
        <end position="21"/>
    </location>
</feature>
<dbReference type="PROSITE" id="PS50157">
    <property type="entry name" value="ZINC_FINGER_C2H2_2"/>
    <property type="match status" value="4"/>
</dbReference>
<feature type="compositionally biased region" description="Basic and acidic residues" evidence="11">
    <location>
        <begin position="615"/>
        <end position="625"/>
    </location>
</feature>
<dbReference type="EMBL" id="CP003002">
    <property type="protein sequence ID" value="AEO54310.1"/>
    <property type="molecule type" value="Genomic_DNA"/>
</dbReference>
<evidence type="ECO:0000256" key="1">
    <source>
        <dbReference type="ARBA" id="ARBA00004123"/>
    </source>
</evidence>
<feature type="compositionally biased region" description="Polar residues" evidence="11">
    <location>
        <begin position="408"/>
        <end position="422"/>
    </location>
</feature>